<organism evidence="2 3">
    <name type="scientific">Marinoscillum luteum</name>
    <dbReference type="NCBI Taxonomy" id="861051"/>
    <lineage>
        <taxon>Bacteria</taxon>
        <taxon>Pseudomonadati</taxon>
        <taxon>Bacteroidota</taxon>
        <taxon>Cytophagia</taxon>
        <taxon>Cytophagales</taxon>
        <taxon>Reichenbachiellaceae</taxon>
        <taxon>Marinoscillum</taxon>
    </lineage>
</organism>
<dbReference type="InterPro" id="IPR029058">
    <property type="entry name" value="AB_hydrolase_fold"/>
</dbReference>
<keyword evidence="1" id="KW-0732">Signal</keyword>
<dbReference type="Gene3D" id="3.40.50.1820">
    <property type="entry name" value="alpha/beta hydrolase"/>
    <property type="match status" value="1"/>
</dbReference>
<evidence type="ECO:0008006" key="4">
    <source>
        <dbReference type="Google" id="ProtNLM"/>
    </source>
</evidence>
<accession>A0ABW7N844</accession>
<protein>
    <recommendedName>
        <fullName evidence="4">Alpha/beta hydrolase</fullName>
    </recommendedName>
</protein>
<dbReference type="Proteomes" id="UP001610063">
    <property type="component" value="Unassembled WGS sequence"/>
</dbReference>
<comment type="caution">
    <text evidence="2">The sequence shown here is derived from an EMBL/GenBank/DDBJ whole genome shotgun (WGS) entry which is preliminary data.</text>
</comment>
<sequence>MKFRLSIGLSLLWYATFAQSPLHSTLQNSPLGYTLITPPGTAKGLIVFIPGFAQTADQLLQETEFEKLAYLYGITTIVVPCGRKMYADGQVVKLLNEAIIATLSDYNIAPNKVVMGGFSAGGTIALKYTQYCLKYPESYPIKPKAVFAVDSPVDLKEIYSYMERELEKQYSEAGVSEAYVIKALMERELGGTPTEVPVRYQELSPFTKGAKLGGEAEVLKSFPIRLYHDADIQWQLKNRRRSFYDMNIAPASEMINQLMLLGNTRAELMMTVGKGVRSNGERHPHSMSIVDEQELMIWILKHLEVDTNPSHKKASN</sequence>
<evidence type="ECO:0000313" key="2">
    <source>
        <dbReference type="EMBL" id="MFH6983753.1"/>
    </source>
</evidence>
<reference evidence="2 3" key="1">
    <citation type="journal article" date="2013" name="Int. J. Syst. Evol. Microbiol.">
        <title>Marinoscillum luteum sp. nov., isolated from marine sediment.</title>
        <authorList>
            <person name="Cha I.T."/>
            <person name="Park S.J."/>
            <person name="Kim S.J."/>
            <person name="Kim J.G."/>
            <person name="Jung M.Y."/>
            <person name="Shin K.S."/>
            <person name="Kwon K.K."/>
            <person name="Yang S.H."/>
            <person name="Seo Y.S."/>
            <person name="Rhee S.K."/>
        </authorList>
    </citation>
    <scope>NUCLEOTIDE SEQUENCE [LARGE SCALE GENOMIC DNA]</scope>
    <source>
        <strain evidence="2 3">KCTC 23939</strain>
    </source>
</reference>
<name>A0ABW7N844_9BACT</name>
<dbReference type="RefSeq" id="WP_395417285.1">
    <property type="nucleotide sequence ID" value="NZ_JBIPKE010000015.1"/>
</dbReference>
<dbReference type="SUPFAM" id="SSF53474">
    <property type="entry name" value="alpha/beta-Hydrolases"/>
    <property type="match status" value="1"/>
</dbReference>
<dbReference type="EMBL" id="JBIPKE010000015">
    <property type="protein sequence ID" value="MFH6983753.1"/>
    <property type="molecule type" value="Genomic_DNA"/>
</dbReference>
<feature type="chain" id="PRO_5047345824" description="Alpha/beta hydrolase" evidence="1">
    <location>
        <begin position="21"/>
        <end position="316"/>
    </location>
</feature>
<feature type="signal peptide" evidence="1">
    <location>
        <begin position="1"/>
        <end position="20"/>
    </location>
</feature>
<evidence type="ECO:0000313" key="3">
    <source>
        <dbReference type="Proteomes" id="UP001610063"/>
    </source>
</evidence>
<proteinExistence type="predicted"/>
<gene>
    <name evidence="2" type="ORF">ACHKAR_09895</name>
</gene>
<keyword evidence="3" id="KW-1185">Reference proteome</keyword>
<evidence type="ECO:0000256" key="1">
    <source>
        <dbReference type="SAM" id="SignalP"/>
    </source>
</evidence>